<evidence type="ECO:0000313" key="3">
    <source>
        <dbReference type="Proteomes" id="UP001056693"/>
    </source>
</evidence>
<organism evidence="2 3">
    <name type="scientific">Ruminococcus bromii</name>
    <dbReference type="NCBI Taxonomy" id="40518"/>
    <lineage>
        <taxon>Bacteria</taxon>
        <taxon>Bacillati</taxon>
        <taxon>Bacillota</taxon>
        <taxon>Clostridia</taxon>
        <taxon>Eubacteriales</taxon>
        <taxon>Oscillospiraceae</taxon>
        <taxon>Ruminococcus</taxon>
    </lineage>
</organism>
<keyword evidence="3" id="KW-1185">Reference proteome</keyword>
<reference evidence="2 3" key="1">
    <citation type="submission" date="2019-03" db="EMBL/GenBank/DDBJ databases">
        <authorList>
            <person name="Molinero N."/>
            <person name="Sanchez B."/>
            <person name="Walker A."/>
            <person name="Duncan S."/>
            <person name="Delgado S."/>
            <person name="Margolles A."/>
        </authorList>
    </citation>
    <scope>NUCLEOTIDE SEQUENCE [LARGE SCALE GENOMIC DNA]</scope>
    <source>
        <strain evidence="2 3">IPLA60002</strain>
    </source>
</reference>
<gene>
    <name evidence="2" type="ORF">E2N93_05415</name>
</gene>
<evidence type="ECO:0000313" key="2">
    <source>
        <dbReference type="EMBL" id="MCL3787453.1"/>
    </source>
</evidence>
<proteinExistence type="predicted"/>
<name>A0ABT0NGQ8_9FIRM</name>
<keyword evidence="1" id="KW-0233">DNA recombination</keyword>
<evidence type="ECO:0008006" key="4">
    <source>
        <dbReference type="Google" id="ProtNLM"/>
    </source>
</evidence>
<protein>
    <recommendedName>
        <fullName evidence="4">Tyr recombinase domain-containing protein</fullName>
    </recommendedName>
</protein>
<dbReference type="InterPro" id="IPR011010">
    <property type="entry name" value="DNA_brk_join_enz"/>
</dbReference>
<comment type="caution">
    <text evidence="2">The sequence shown here is derived from an EMBL/GenBank/DDBJ whole genome shotgun (WGS) entry which is preliminary data.</text>
</comment>
<dbReference type="SUPFAM" id="SSF56349">
    <property type="entry name" value="DNA breaking-rejoining enzymes"/>
    <property type="match status" value="1"/>
</dbReference>
<dbReference type="EMBL" id="SNUZ01000007">
    <property type="protein sequence ID" value="MCL3787453.1"/>
    <property type="molecule type" value="Genomic_DNA"/>
</dbReference>
<accession>A0ABT0NGQ8</accession>
<dbReference type="InterPro" id="IPR013762">
    <property type="entry name" value="Integrase-like_cat_sf"/>
</dbReference>
<dbReference type="Gene3D" id="1.10.443.10">
    <property type="entry name" value="Intergrase catalytic core"/>
    <property type="match status" value="1"/>
</dbReference>
<sequence>MKKCASYFSNLHTLFYKLIQGGNLEVLRVLLGHSSISITQIYIHLAAQMQLVNNKFDSHLDTLT</sequence>
<dbReference type="Proteomes" id="UP001056693">
    <property type="component" value="Unassembled WGS sequence"/>
</dbReference>
<evidence type="ECO:0000256" key="1">
    <source>
        <dbReference type="ARBA" id="ARBA00023172"/>
    </source>
</evidence>